<keyword evidence="4 5" id="KW-0472">Membrane</keyword>
<evidence type="ECO:0000256" key="3">
    <source>
        <dbReference type="ARBA" id="ARBA00022989"/>
    </source>
</evidence>
<dbReference type="PIRSF" id="PIRSF006060">
    <property type="entry name" value="AA_transporter"/>
    <property type="match status" value="1"/>
</dbReference>
<evidence type="ECO:0000256" key="4">
    <source>
        <dbReference type="ARBA" id="ARBA00023136"/>
    </source>
</evidence>
<proteinExistence type="predicted"/>
<reference evidence="6 7" key="1">
    <citation type="submission" date="2022-03" db="EMBL/GenBank/DDBJ databases">
        <title>Genome data of Colletotrichum spp.</title>
        <authorList>
            <person name="Utami Y.D."/>
            <person name="Hiruma K."/>
        </authorList>
    </citation>
    <scope>NUCLEOTIDE SEQUENCE [LARGE SCALE GENOMIC DNA]</scope>
    <source>
        <strain evidence="6 7">MAFF 239500</strain>
    </source>
</reference>
<comment type="caution">
    <text evidence="6">The sequence shown here is derived from an EMBL/GenBank/DDBJ whole genome shotgun (WGS) entry which is preliminary data.</text>
</comment>
<feature type="transmembrane region" description="Helical" evidence="5">
    <location>
        <begin position="452"/>
        <end position="474"/>
    </location>
</feature>
<accession>A0AA37P8I8</accession>
<keyword evidence="7" id="KW-1185">Reference proteome</keyword>
<feature type="transmembrane region" description="Helical" evidence="5">
    <location>
        <begin position="81"/>
        <end position="103"/>
    </location>
</feature>
<gene>
    <name evidence="6" type="ORF">ColSpa_07798</name>
</gene>
<sequence length="526" mass="57580">MSKLFDKFNGVSASATATGHNKNGDLPAATTYDSEVGRIENAREAKRKIGVTTAIFLIVNRVVGTGIFATPGTIFALSGSVGLALFIWVAGMIIALAGTAVYLEWGTAIPKNGGEKNYLEYVFRKPKFLTTGLYTGYVVLLGWASGNSVVFGEYILHAANVEVDRWNQRAIGLACITTAFLIHGLALNWGLRLQNLLGSIKLIIILIIILCGFIALGGHVKLPEDQKPKNFTNAFEGTTGSPYGVVTALYNVIWSYIGYSNANYALSETKNPVRTLKIAAPEEILEGGRLVAASLFRNVMGGTAERALSVFVALSAFGNVLSVIFSQGRLVQELGREGILPWSRFFASNKPFNAPLAGLFEHWLICVITMLAPPPGDAYNFILNLISYPLAIINVFVAGGLAYLYLNRKEWNWNPPISATLPVTIFFMLSNIYLVIAPFVPPEEGQNVYESLPYYLHCVVGIAIIVAGGLYWVVWAKILPKIGRYELVRETIVDEIDGWERNVFFRRPYGESVASEHHAISPEVSK</sequence>
<comment type="subcellular location">
    <subcellularLocation>
        <location evidence="1">Membrane</location>
        <topology evidence="1">Multi-pass membrane protein</topology>
    </subcellularLocation>
</comment>
<evidence type="ECO:0000256" key="5">
    <source>
        <dbReference type="SAM" id="Phobius"/>
    </source>
</evidence>
<organism evidence="6 7">
    <name type="scientific">Colletotrichum spaethianum</name>
    <dbReference type="NCBI Taxonomy" id="700344"/>
    <lineage>
        <taxon>Eukaryota</taxon>
        <taxon>Fungi</taxon>
        <taxon>Dikarya</taxon>
        <taxon>Ascomycota</taxon>
        <taxon>Pezizomycotina</taxon>
        <taxon>Sordariomycetes</taxon>
        <taxon>Hypocreomycetidae</taxon>
        <taxon>Glomerellales</taxon>
        <taxon>Glomerellaceae</taxon>
        <taxon>Colletotrichum</taxon>
        <taxon>Colletotrichum spaethianum species complex</taxon>
    </lineage>
</organism>
<dbReference type="GeneID" id="73328600"/>
<dbReference type="InterPro" id="IPR050598">
    <property type="entry name" value="AminoAcid_Transporter"/>
</dbReference>
<feature type="transmembrane region" description="Helical" evidence="5">
    <location>
        <begin position="418"/>
        <end position="440"/>
    </location>
</feature>
<evidence type="ECO:0000313" key="6">
    <source>
        <dbReference type="EMBL" id="GKT47617.1"/>
    </source>
</evidence>
<dbReference type="GO" id="GO:0015179">
    <property type="term" value="F:L-amino acid transmembrane transporter activity"/>
    <property type="evidence" value="ECO:0007669"/>
    <property type="project" value="TreeGrafter"/>
</dbReference>
<keyword evidence="2 5" id="KW-0812">Transmembrane</keyword>
<dbReference type="EMBL" id="BQXU01000020">
    <property type="protein sequence ID" value="GKT47617.1"/>
    <property type="molecule type" value="Genomic_DNA"/>
</dbReference>
<dbReference type="PANTHER" id="PTHR11785">
    <property type="entry name" value="AMINO ACID TRANSPORTER"/>
    <property type="match status" value="1"/>
</dbReference>
<feature type="transmembrane region" description="Helical" evidence="5">
    <location>
        <begin position="49"/>
        <end position="69"/>
    </location>
</feature>
<dbReference type="Gene3D" id="1.20.1740.10">
    <property type="entry name" value="Amino acid/polyamine transporter I"/>
    <property type="match status" value="1"/>
</dbReference>
<feature type="transmembrane region" description="Helical" evidence="5">
    <location>
        <begin position="170"/>
        <end position="190"/>
    </location>
</feature>
<feature type="transmembrane region" description="Helical" evidence="5">
    <location>
        <begin position="307"/>
        <end position="331"/>
    </location>
</feature>
<dbReference type="Proteomes" id="UP001055115">
    <property type="component" value="Unassembled WGS sequence"/>
</dbReference>
<dbReference type="Pfam" id="PF13520">
    <property type="entry name" value="AA_permease_2"/>
    <property type="match status" value="1"/>
</dbReference>
<feature type="transmembrane region" description="Helical" evidence="5">
    <location>
        <begin position="128"/>
        <end position="150"/>
    </location>
</feature>
<protein>
    <submittedName>
        <fullName evidence="6">High-affinity methionine permease</fullName>
    </submittedName>
</protein>
<dbReference type="AlphaFoldDB" id="A0AA37P8I8"/>
<dbReference type="GO" id="GO:0016020">
    <property type="term" value="C:membrane"/>
    <property type="evidence" value="ECO:0007669"/>
    <property type="project" value="UniProtKB-SubCell"/>
</dbReference>
<dbReference type="PANTHER" id="PTHR11785:SF498">
    <property type="entry name" value="HIGH-AFFINITY METHIONINE PERMEASE"/>
    <property type="match status" value="1"/>
</dbReference>
<keyword evidence="3 5" id="KW-1133">Transmembrane helix</keyword>
<feature type="transmembrane region" description="Helical" evidence="5">
    <location>
        <begin position="385"/>
        <end position="406"/>
    </location>
</feature>
<feature type="transmembrane region" description="Helical" evidence="5">
    <location>
        <begin position="202"/>
        <end position="220"/>
    </location>
</feature>
<evidence type="ECO:0000256" key="2">
    <source>
        <dbReference type="ARBA" id="ARBA00022692"/>
    </source>
</evidence>
<name>A0AA37P8I8_9PEZI</name>
<dbReference type="InterPro" id="IPR002293">
    <property type="entry name" value="AA/rel_permease1"/>
</dbReference>
<evidence type="ECO:0000256" key="1">
    <source>
        <dbReference type="ARBA" id="ARBA00004141"/>
    </source>
</evidence>
<dbReference type="RefSeq" id="XP_049129967.1">
    <property type="nucleotide sequence ID" value="XM_049274010.1"/>
</dbReference>
<evidence type="ECO:0000313" key="7">
    <source>
        <dbReference type="Proteomes" id="UP001055115"/>
    </source>
</evidence>